<gene>
    <name evidence="2" type="ORF">H6A19_01965</name>
</gene>
<dbReference type="EMBL" id="JACJLL010000007">
    <property type="protein sequence ID" value="MBM6818114.1"/>
    <property type="molecule type" value="Genomic_DNA"/>
</dbReference>
<protein>
    <submittedName>
        <fullName evidence="2">Polysaccharide pyruvyl transferase family protein</fullName>
    </submittedName>
</protein>
<sequence length="368" mass="43981">MKKILVNAYTSLNFGDDLFLKILFDRYHNVKWILPRGGRIYKELFREYENVEVKCSLLFRVKNKVGIKEKNSIFTKYDAGVYIGGSIFMEIPKWRKQLLERKRLIKSFSRKNKPYFILGSNFGSYKSDEFMNEYVKLFKYCRYVCFRDKYSYSFFRKYENIRKAPDIVFQLKPRNITKIKNSIGISLIDISNRDELSKYENNYLNKVRDLVLEGNKRGYRFAFFSFCKHEGDLIAINKVVKLIGKECRENFEVVNYEGNIDEFLEKFESMENIIGTRFHSVILSQVFNQVLYPFIYSDKTLNVLRDIGLGQEYYHIRNCEESSGKNDKDKFDSRYILDIISSNKINNKELFIESEKQFQELDKYVRES</sequence>
<name>A0ABS2FCJ5_9CLOT</name>
<evidence type="ECO:0000313" key="2">
    <source>
        <dbReference type="EMBL" id="MBM6818114.1"/>
    </source>
</evidence>
<organism evidence="2 3">
    <name type="scientific">Clostridium saudiense</name>
    <dbReference type="NCBI Taxonomy" id="1414720"/>
    <lineage>
        <taxon>Bacteria</taxon>
        <taxon>Bacillati</taxon>
        <taxon>Bacillota</taxon>
        <taxon>Clostridia</taxon>
        <taxon>Eubacteriales</taxon>
        <taxon>Clostridiaceae</taxon>
        <taxon>Clostridium</taxon>
    </lineage>
</organism>
<dbReference type="PANTHER" id="PTHR36836:SF1">
    <property type="entry name" value="COLANIC ACID BIOSYNTHESIS PROTEIN WCAK"/>
    <property type="match status" value="1"/>
</dbReference>
<accession>A0ABS2FCJ5</accession>
<reference evidence="2 3" key="1">
    <citation type="journal article" date="2021" name="Sci. Rep.">
        <title>The distribution of antibiotic resistance genes in chicken gut microbiota commensals.</title>
        <authorList>
            <person name="Juricova H."/>
            <person name="Matiasovicova J."/>
            <person name="Kubasova T."/>
            <person name="Cejkova D."/>
            <person name="Rychlik I."/>
        </authorList>
    </citation>
    <scope>NUCLEOTIDE SEQUENCE [LARGE SCALE GENOMIC DNA]</scope>
    <source>
        <strain evidence="2 3">An435</strain>
    </source>
</reference>
<dbReference type="Proteomes" id="UP000767334">
    <property type="component" value="Unassembled WGS sequence"/>
</dbReference>
<dbReference type="RefSeq" id="WP_204571790.1">
    <property type="nucleotide sequence ID" value="NZ_JACJLL010000007.1"/>
</dbReference>
<evidence type="ECO:0000259" key="1">
    <source>
        <dbReference type="Pfam" id="PF04230"/>
    </source>
</evidence>
<dbReference type="InterPro" id="IPR007345">
    <property type="entry name" value="Polysacch_pyruvyl_Trfase"/>
</dbReference>
<comment type="caution">
    <text evidence="2">The sequence shown here is derived from an EMBL/GenBank/DDBJ whole genome shotgun (WGS) entry which is preliminary data.</text>
</comment>
<evidence type="ECO:0000313" key="3">
    <source>
        <dbReference type="Proteomes" id="UP000767334"/>
    </source>
</evidence>
<proteinExistence type="predicted"/>
<keyword evidence="3" id="KW-1185">Reference proteome</keyword>
<dbReference type="PANTHER" id="PTHR36836">
    <property type="entry name" value="COLANIC ACID BIOSYNTHESIS PROTEIN WCAK"/>
    <property type="match status" value="1"/>
</dbReference>
<feature type="domain" description="Polysaccharide pyruvyl transferase" evidence="1">
    <location>
        <begin position="13"/>
        <end position="287"/>
    </location>
</feature>
<dbReference type="Pfam" id="PF04230">
    <property type="entry name" value="PS_pyruv_trans"/>
    <property type="match status" value="1"/>
</dbReference>
<dbReference type="GO" id="GO:0016740">
    <property type="term" value="F:transferase activity"/>
    <property type="evidence" value="ECO:0007669"/>
    <property type="project" value="UniProtKB-KW"/>
</dbReference>
<keyword evidence="2" id="KW-0808">Transferase</keyword>